<sequence length="189" mass="21234">MRLKCIMSFTMSKDTEKPPGNPSETDRDLWQRVTQDIRQLSAADKAVGLRKPSRFTIRNPVPDIAVPKGFELPSGGGIDRKTEDRLRKGEIAIEARLDLHGHTLSAAREKLLRFIAQSFASNKRTLLVITGKGRQPGEAFYSEGKGAIKREFMLWLEDPAIRHCILSSSLAQPRHGGSGAYYIYLRKKK</sequence>
<comment type="caution">
    <text evidence="2">The sequence shown here is derived from an EMBL/GenBank/DDBJ whole genome shotgun (WGS) entry which is preliminary data.</text>
</comment>
<organism evidence="2 3">
    <name type="scientific">Micavibrio aeruginosavorus</name>
    <dbReference type="NCBI Taxonomy" id="349221"/>
    <lineage>
        <taxon>Bacteria</taxon>
        <taxon>Pseudomonadati</taxon>
        <taxon>Bdellovibrionota</taxon>
        <taxon>Bdellovibrionia</taxon>
        <taxon>Bdellovibrionales</taxon>
        <taxon>Pseudobdellovibrionaceae</taxon>
        <taxon>Micavibrio</taxon>
    </lineage>
</organism>
<evidence type="ECO:0000259" key="1">
    <source>
        <dbReference type="PROSITE" id="PS50828"/>
    </source>
</evidence>
<dbReference type="AlphaFoldDB" id="A0A2W5FH18"/>
<reference evidence="2 3" key="1">
    <citation type="submission" date="2017-08" db="EMBL/GenBank/DDBJ databases">
        <title>Infants hospitalized years apart are colonized by the same room-sourced microbial strains.</title>
        <authorList>
            <person name="Brooks B."/>
            <person name="Olm M.R."/>
            <person name="Firek B.A."/>
            <person name="Baker R."/>
            <person name="Thomas B.C."/>
            <person name="Morowitz M.J."/>
            <person name="Banfield J.F."/>
        </authorList>
    </citation>
    <scope>NUCLEOTIDE SEQUENCE [LARGE SCALE GENOMIC DNA]</scope>
    <source>
        <strain evidence="2">S2_006_000_R2_64</strain>
    </source>
</reference>
<feature type="domain" description="Smr" evidence="1">
    <location>
        <begin position="97"/>
        <end position="186"/>
    </location>
</feature>
<dbReference type="InterPro" id="IPR002625">
    <property type="entry name" value="Smr_dom"/>
</dbReference>
<accession>A0A2W5FH18</accession>
<dbReference type="Gene3D" id="3.30.1370.110">
    <property type="match status" value="1"/>
</dbReference>
<dbReference type="Pfam" id="PF01713">
    <property type="entry name" value="Smr"/>
    <property type="match status" value="1"/>
</dbReference>
<dbReference type="PROSITE" id="PS50828">
    <property type="entry name" value="SMR"/>
    <property type="match status" value="1"/>
</dbReference>
<gene>
    <name evidence="2" type="ORF">DI586_10815</name>
</gene>
<evidence type="ECO:0000313" key="2">
    <source>
        <dbReference type="EMBL" id="PZP53614.1"/>
    </source>
</evidence>
<proteinExistence type="predicted"/>
<dbReference type="Proteomes" id="UP000249739">
    <property type="component" value="Unassembled WGS sequence"/>
</dbReference>
<dbReference type="InterPro" id="IPR036063">
    <property type="entry name" value="Smr_dom_sf"/>
</dbReference>
<dbReference type="PANTHER" id="PTHR35562">
    <property type="entry name" value="DNA ENDONUCLEASE SMRA-RELATED"/>
    <property type="match status" value="1"/>
</dbReference>
<protein>
    <recommendedName>
        <fullName evidence="1">Smr domain-containing protein</fullName>
    </recommendedName>
</protein>
<dbReference type="PANTHER" id="PTHR35562:SF2">
    <property type="entry name" value="DNA ENDONUCLEASE SMRA-RELATED"/>
    <property type="match status" value="1"/>
</dbReference>
<dbReference type="SUPFAM" id="SSF160443">
    <property type="entry name" value="SMR domain-like"/>
    <property type="match status" value="1"/>
</dbReference>
<dbReference type="EMBL" id="QFOT01000172">
    <property type="protein sequence ID" value="PZP53614.1"/>
    <property type="molecule type" value="Genomic_DNA"/>
</dbReference>
<evidence type="ECO:0000313" key="3">
    <source>
        <dbReference type="Proteomes" id="UP000249739"/>
    </source>
</evidence>
<name>A0A2W5FH18_9BACT</name>